<dbReference type="EMBL" id="JBHSOH010000013">
    <property type="protein sequence ID" value="MFC5849057.1"/>
    <property type="molecule type" value="Genomic_DNA"/>
</dbReference>
<protein>
    <submittedName>
        <fullName evidence="2">Uncharacterized protein</fullName>
    </submittedName>
</protein>
<evidence type="ECO:0000313" key="3">
    <source>
        <dbReference type="Proteomes" id="UP001595979"/>
    </source>
</evidence>
<reference evidence="3" key="1">
    <citation type="journal article" date="2019" name="Int. J. Syst. Evol. Microbiol.">
        <title>The Global Catalogue of Microorganisms (GCM) 10K type strain sequencing project: providing services to taxonomists for standard genome sequencing and annotation.</title>
        <authorList>
            <consortium name="The Broad Institute Genomics Platform"/>
            <consortium name="The Broad Institute Genome Sequencing Center for Infectious Disease"/>
            <person name="Wu L."/>
            <person name="Ma J."/>
        </authorList>
    </citation>
    <scope>NUCLEOTIDE SEQUENCE [LARGE SCALE GENOMIC DNA]</scope>
    <source>
        <strain evidence="3">CGMCC 1.15053</strain>
    </source>
</reference>
<evidence type="ECO:0000256" key="1">
    <source>
        <dbReference type="SAM" id="MobiDB-lite"/>
    </source>
</evidence>
<comment type="caution">
    <text evidence="2">The sequence shown here is derived from an EMBL/GenBank/DDBJ whole genome shotgun (WGS) entry which is preliminary data.</text>
</comment>
<keyword evidence="3" id="KW-1185">Reference proteome</keyword>
<dbReference type="Proteomes" id="UP001595979">
    <property type="component" value="Unassembled WGS sequence"/>
</dbReference>
<dbReference type="RefSeq" id="WP_380049686.1">
    <property type="nucleotide sequence ID" value="NZ_JBHSOH010000013.1"/>
</dbReference>
<evidence type="ECO:0000313" key="2">
    <source>
        <dbReference type="EMBL" id="MFC5849057.1"/>
    </source>
</evidence>
<proteinExistence type="predicted"/>
<feature type="region of interest" description="Disordered" evidence="1">
    <location>
        <begin position="1"/>
        <end position="24"/>
    </location>
</feature>
<name>A0ABW1DKC8_9DEIO</name>
<sequence>MERFGDLAAASGKDEKKGGKKARKALKKLKKKARRALLPEPAGRRGETTERVEAVYIRKETVRAVWREVKKDGGESVSELVEDLLLRWLRERA</sequence>
<accession>A0ABW1DKC8</accession>
<gene>
    <name evidence="2" type="ORF">ACFPQ6_12125</name>
</gene>
<organism evidence="2 3">
    <name type="scientific">Deinococcus petrolearius</name>
    <dbReference type="NCBI Taxonomy" id="1751295"/>
    <lineage>
        <taxon>Bacteria</taxon>
        <taxon>Thermotogati</taxon>
        <taxon>Deinococcota</taxon>
        <taxon>Deinococci</taxon>
        <taxon>Deinococcales</taxon>
        <taxon>Deinococcaceae</taxon>
        <taxon>Deinococcus</taxon>
    </lineage>
</organism>